<dbReference type="GO" id="GO:0032259">
    <property type="term" value="P:methylation"/>
    <property type="evidence" value="ECO:0007669"/>
    <property type="project" value="UniProtKB-KW"/>
</dbReference>
<accession>A0A087U3P5</accession>
<evidence type="ECO:0000313" key="2">
    <source>
        <dbReference type="Proteomes" id="UP000054359"/>
    </source>
</evidence>
<dbReference type="Gene3D" id="3.30.420.10">
    <property type="entry name" value="Ribonuclease H-like superfamily/Ribonuclease H"/>
    <property type="match status" value="1"/>
</dbReference>
<dbReference type="STRING" id="407821.A0A087U3P5"/>
<name>A0A087U3P5_STEMI</name>
<dbReference type="GO" id="GO:0031297">
    <property type="term" value="P:replication fork processing"/>
    <property type="evidence" value="ECO:0007669"/>
    <property type="project" value="TreeGrafter"/>
</dbReference>
<proteinExistence type="predicted"/>
<feature type="non-terminal residue" evidence="1">
    <location>
        <position position="155"/>
    </location>
</feature>
<dbReference type="GO" id="GO:0003697">
    <property type="term" value="F:single-stranded DNA binding"/>
    <property type="evidence" value="ECO:0007669"/>
    <property type="project" value="TreeGrafter"/>
</dbReference>
<dbReference type="GO" id="GO:0000793">
    <property type="term" value="C:condensed chromosome"/>
    <property type="evidence" value="ECO:0007669"/>
    <property type="project" value="TreeGrafter"/>
</dbReference>
<protein>
    <submittedName>
        <fullName evidence="1">Histone-lysine N-methyltransferase SETMAR</fullName>
    </submittedName>
</protein>
<organism evidence="1 2">
    <name type="scientific">Stegodyphus mimosarum</name>
    <name type="common">African social velvet spider</name>
    <dbReference type="NCBI Taxonomy" id="407821"/>
    <lineage>
        <taxon>Eukaryota</taxon>
        <taxon>Metazoa</taxon>
        <taxon>Ecdysozoa</taxon>
        <taxon>Arthropoda</taxon>
        <taxon>Chelicerata</taxon>
        <taxon>Arachnida</taxon>
        <taxon>Araneae</taxon>
        <taxon>Araneomorphae</taxon>
        <taxon>Entelegynae</taxon>
        <taxon>Eresoidea</taxon>
        <taxon>Eresidae</taxon>
        <taxon>Stegodyphus</taxon>
    </lineage>
</organism>
<dbReference type="GO" id="GO:0046975">
    <property type="term" value="F:histone H3K36 methyltransferase activity"/>
    <property type="evidence" value="ECO:0007669"/>
    <property type="project" value="TreeGrafter"/>
</dbReference>
<dbReference type="EMBL" id="KK118017">
    <property type="protein sequence ID" value="KFM71984.1"/>
    <property type="molecule type" value="Genomic_DNA"/>
</dbReference>
<keyword evidence="1" id="KW-0808">Transferase</keyword>
<dbReference type="AlphaFoldDB" id="A0A087U3P5"/>
<gene>
    <name evidence="1" type="ORF">X975_19505</name>
</gene>
<dbReference type="OMA" id="FISHAMQ"/>
<keyword evidence="2" id="KW-1185">Reference proteome</keyword>
<dbReference type="PANTHER" id="PTHR46060">
    <property type="entry name" value="MARINER MOS1 TRANSPOSASE-LIKE PROTEIN"/>
    <property type="match status" value="1"/>
</dbReference>
<dbReference type="GO" id="GO:0042800">
    <property type="term" value="F:histone H3K4 methyltransferase activity"/>
    <property type="evidence" value="ECO:0007669"/>
    <property type="project" value="TreeGrafter"/>
</dbReference>
<dbReference type="GO" id="GO:0003690">
    <property type="term" value="F:double-stranded DNA binding"/>
    <property type="evidence" value="ECO:0007669"/>
    <property type="project" value="TreeGrafter"/>
</dbReference>
<dbReference type="GO" id="GO:0044774">
    <property type="term" value="P:mitotic DNA integrity checkpoint signaling"/>
    <property type="evidence" value="ECO:0007669"/>
    <property type="project" value="TreeGrafter"/>
</dbReference>
<sequence length="155" mass="18100">MYIALGINVVSSDTVKVWYQKFKNKDYGIQEAERSGQPTDVDKADLQELVEDQYATTQELAKKLDISAMFISHAMQCINLTYKFNCWVPHELTQADKDRCVQACTNLLKYQHNDKILDWIITCDEKWIYFNNTVQKEGWSAPDEPVRQHDKAQFD</sequence>
<dbReference type="GO" id="GO:0005634">
    <property type="term" value="C:nucleus"/>
    <property type="evidence" value="ECO:0007669"/>
    <property type="project" value="TreeGrafter"/>
</dbReference>
<dbReference type="GO" id="GO:0044547">
    <property type="term" value="F:DNA topoisomerase binding"/>
    <property type="evidence" value="ECO:0007669"/>
    <property type="project" value="TreeGrafter"/>
</dbReference>
<dbReference type="GO" id="GO:0015074">
    <property type="term" value="P:DNA integration"/>
    <property type="evidence" value="ECO:0007669"/>
    <property type="project" value="TreeGrafter"/>
</dbReference>
<dbReference type="Proteomes" id="UP000054359">
    <property type="component" value="Unassembled WGS sequence"/>
</dbReference>
<dbReference type="GO" id="GO:0000014">
    <property type="term" value="F:single-stranded DNA endodeoxyribonuclease activity"/>
    <property type="evidence" value="ECO:0007669"/>
    <property type="project" value="TreeGrafter"/>
</dbReference>
<evidence type="ECO:0000313" key="1">
    <source>
        <dbReference type="EMBL" id="KFM71984.1"/>
    </source>
</evidence>
<dbReference type="PANTHER" id="PTHR46060:SF2">
    <property type="entry name" value="HISTONE-LYSINE N-METHYLTRANSFERASE SETMAR"/>
    <property type="match status" value="1"/>
</dbReference>
<dbReference type="GO" id="GO:0000729">
    <property type="term" value="P:DNA double-strand break processing"/>
    <property type="evidence" value="ECO:0007669"/>
    <property type="project" value="TreeGrafter"/>
</dbReference>
<dbReference type="GO" id="GO:0035861">
    <property type="term" value="C:site of double-strand break"/>
    <property type="evidence" value="ECO:0007669"/>
    <property type="project" value="TreeGrafter"/>
</dbReference>
<dbReference type="GO" id="GO:0006303">
    <property type="term" value="P:double-strand break repair via nonhomologous end joining"/>
    <property type="evidence" value="ECO:0007669"/>
    <property type="project" value="TreeGrafter"/>
</dbReference>
<keyword evidence="1" id="KW-0489">Methyltransferase</keyword>
<dbReference type="InterPro" id="IPR052709">
    <property type="entry name" value="Transposase-MT_Hybrid"/>
</dbReference>
<dbReference type="OrthoDB" id="8028980at2759"/>
<dbReference type="InterPro" id="IPR036397">
    <property type="entry name" value="RNaseH_sf"/>
</dbReference>
<reference evidence="1 2" key="1">
    <citation type="submission" date="2013-11" db="EMBL/GenBank/DDBJ databases">
        <title>Genome sequencing of Stegodyphus mimosarum.</title>
        <authorList>
            <person name="Bechsgaard J."/>
        </authorList>
    </citation>
    <scope>NUCLEOTIDE SEQUENCE [LARGE SCALE GENOMIC DNA]</scope>
</reference>